<evidence type="ECO:0000256" key="1">
    <source>
        <dbReference type="SAM" id="MobiDB-lite"/>
    </source>
</evidence>
<reference evidence="3" key="1">
    <citation type="journal article" date="2013" name="PLoS ONE">
        <title>Enrichment and Genome Sequence of the Group I.1a Ammonia-Oxidizing Archaeon ?Ca. Nitrosotenuis uzonensis? Representing a Clade Globally.</title>
        <authorList>
            <person name="Lebedeva E.V."/>
            <person name="Hatzenpichler R."/>
            <person name="Pelletier E."/>
            <person name="Schuster N."/>
            <person name="Hauzmayer S."/>
            <person name="Bulaev A."/>
            <person name="Grigor'eva N.V."/>
            <person name="Galushko A."/>
            <person name="Schmid M."/>
            <person name="Palatinszky M."/>
            <person name="Le Paslier D."/>
            <person name="Daims H."/>
            <person name="Wagner M."/>
        </authorList>
    </citation>
    <scope>NUCLEOTIDE SEQUENCE [LARGE SCALE GENOMIC DNA]</scope>
    <source>
        <strain evidence="3">N4</strain>
    </source>
</reference>
<comment type="caution">
    <text evidence="3">The sequence shown here is derived from an EMBL/GenBank/DDBJ whole genome shotgun (WGS) entry which is preliminary data.</text>
</comment>
<name>V6AUG5_9ARCH</name>
<proteinExistence type="predicted"/>
<accession>V6AUG5</accession>
<gene>
    <name evidence="3" type="ORF">NITUZ_60043</name>
    <name evidence="2" type="ORF">NUZ5A_20455</name>
</gene>
<sequence length="42" mass="4977">MYHTIVQWAKSSKLVGEVQQEEQQTLKMKTGLEKNSRNTRNR</sequence>
<keyword evidence="4" id="KW-1185">Reference proteome</keyword>
<evidence type="ECO:0000313" key="4">
    <source>
        <dbReference type="Proteomes" id="UP000018159"/>
    </source>
</evidence>
<evidence type="ECO:0000313" key="3">
    <source>
        <dbReference type="EMBL" id="CDI06516.1"/>
    </source>
</evidence>
<dbReference type="EMBL" id="CBTY010000011">
    <property type="protein sequence ID" value="CDI06516.1"/>
    <property type="molecule type" value="Genomic_DNA"/>
</dbReference>
<feature type="region of interest" description="Disordered" evidence="1">
    <location>
        <begin position="22"/>
        <end position="42"/>
    </location>
</feature>
<reference evidence="2" key="3">
    <citation type="submission" date="2021-02" db="EMBL/GenBank/DDBJ databases">
        <authorList>
            <person name="Han P."/>
        </authorList>
    </citation>
    <scope>NUCLEOTIDE SEQUENCE</scope>
    <source>
        <strain evidence="2">Candidatus Nitrosotenuis uzonensis 5A</strain>
    </source>
</reference>
<dbReference type="STRING" id="1407055.NITUZ_60043"/>
<evidence type="ECO:0000313" key="2">
    <source>
        <dbReference type="EMBL" id="CAE6488456.1"/>
    </source>
</evidence>
<dbReference type="Proteomes" id="UP000018159">
    <property type="component" value="Unassembled WGS sequence"/>
</dbReference>
<dbReference type="EMBL" id="CAJNAQ010000002">
    <property type="protein sequence ID" value="CAE6488456.1"/>
    <property type="molecule type" value="Genomic_DNA"/>
</dbReference>
<dbReference type="Proteomes" id="UP000655759">
    <property type="component" value="Unassembled WGS sequence"/>
</dbReference>
<protein>
    <submittedName>
        <fullName evidence="3">Uncharacterized protein</fullName>
    </submittedName>
</protein>
<dbReference type="AlphaFoldDB" id="V6AUG5"/>
<reference evidence="3" key="2">
    <citation type="submission" date="2013-10" db="EMBL/GenBank/DDBJ databases">
        <authorList>
            <person name="Regsiter A."/>
        </authorList>
    </citation>
    <scope>NUCLEOTIDE SEQUENCE</scope>
    <source>
        <strain evidence="3">N4</strain>
    </source>
</reference>
<organism evidence="3 4">
    <name type="scientific">Candidatus Nitrosotenuis uzonensis</name>
    <dbReference type="NCBI Taxonomy" id="1407055"/>
    <lineage>
        <taxon>Archaea</taxon>
        <taxon>Nitrososphaerota</taxon>
        <taxon>Candidatus Nitrosotenuis</taxon>
    </lineage>
</organism>